<organism evidence="2 3">
    <name type="scientific">Streptomyces formicae</name>
    <dbReference type="NCBI Taxonomy" id="1616117"/>
    <lineage>
        <taxon>Bacteria</taxon>
        <taxon>Bacillati</taxon>
        <taxon>Actinomycetota</taxon>
        <taxon>Actinomycetes</taxon>
        <taxon>Kitasatosporales</taxon>
        <taxon>Streptomycetaceae</taxon>
        <taxon>Streptomyces</taxon>
    </lineage>
</organism>
<evidence type="ECO:0000256" key="1">
    <source>
        <dbReference type="SAM" id="MobiDB-lite"/>
    </source>
</evidence>
<evidence type="ECO:0000313" key="2">
    <source>
        <dbReference type="EMBL" id="ATL25597.1"/>
    </source>
</evidence>
<gene>
    <name evidence="2" type="ORF">KY5_0579</name>
</gene>
<sequence length="106" mass="11676">MMSPAACRQSRVPIRRIVWFQINSKKGKLLAGPNPDDHSKSSKRNVPSDAQGFPLTVAISGTNMHDIFSLSDSSAAHPPSFHYGPRQGRPVRLRAGKAHFSIERLT</sequence>
<evidence type="ECO:0000313" key="3">
    <source>
        <dbReference type="Proteomes" id="UP000221011"/>
    </source>
</evidence>
<dbReference type="KEGG" id="sfk:KY5_0579"/>
<accession>A0A291Q272</accession>
<dbReference type="RefSeq" id="WP_159072469.1">
    <property type="nucleotide sequence ID" value="NZ_CP022685.1"/>
</dbReference>
<keyword evidence="3" id="KW-1185">Reference proteome</keyword>
<protein>
    <submittedName>
        <fullName evidence="2">Uncharacterized protein</fullName>
    </submittedName>
</protein>
<dbReference type="EMBL" id="CP022685">
    <property type="protein sequence ID" value="ATL25597.1"/>
    <property type="molecule type" value="Genomic_DNA"/>
</dbReference>
<name>A0A291Q272_9ACTN</name>
<reference evidence="2 3" key="1">
    <citation type="submission" date="2017-08" db="EMBL/GenBank/DDBJ databases">
        <title>Complete Genome Sequence of Streptomyces formicae KY5, the formicamycin producer.</title>
        <authorList>
            <person name="Holmes N.A."/>
            <person name="Devine R."/>
            <person name="Qin Z."/>
            <person name="Seipke R.F."/>
            <person name="Wilkinson B."/>
            <person name="Hutchings M.I."/>
        </authorList>
    </citation>
    <scope>NUCLEOTIDE SEQUENCE [LARGE SCALE GENOMIC DNA]</scope>
    <source>
        <strain evidence="2 3">KY5</strain>
    </source>
</reference>
<feature type="region of interest" description="Disordered" evidence="1">
    <location>
        <begin position="27"/>
        <end position="51"/>
    </location>
</feature>
<dbReference type="Proteomes" id="UP000221011">
    <property type="component" value="Chromosome"/>
</dbReference>
<dbReference type="AlphaFoldDB" id="A0A291Q272"/>
<proteinExistence type="predicted"/>